<proteinExistence type="predicted"/>
<evidence type="ECO:0000313" key="3">
    <source>
        <dbReference type="Proteomes" id="UP000245390"/>
    </source>
</evidence>
<dbReference type="Proteomes" id="UP000245390">
    <property type="component" value="Unassembled WGS sequence"/>
</dbReference>
<dbReference type="InterPro" id="IPR029024">
    <property type="entry name" value="TerB-like"/>
</dbReference>
<dbReference type="InterPro" id="IPR007791">
    <property type="entry name" value="DjlA_N"/>
</dbReference>
<dbReference type="EMBL" id="QGGV01000003">
    <property type="protein sequence ID" value="PWK56997.1"/>
    <property type="molecule type" value="Genomic_DNA"/>
</dbReference>
<gene>
    <name evidence="2" type="ORF">C8D95_103233</name>
</gene>
<organism evidence="2 3">
    <name type="scientific">Silicimonas algicola</name>
    <dbReference type="NCBI Taxonomy" id="1826607"/>
    <lineage>
        <taxon>Bacteria</taxon>
        <taxon>Pseudomonadati</taxon>
        <taxon>Pseudomonadota</taxon>
        <taxon>Alphaproteobacteria</taxon>
        <taxon>Rhodobacterales</taxon>
        <taxon>Paracoccaceae</taxon>
    </lineage>
</organism>
<evidence type="ECO:0000259" key="1">
    <source>
        <dbReference type="Pfam" id="PF05099"/>
    </source>
</evidence>
<sequence length="146" mass="16213">MFGDLLRRLTAPDPAPLAVPDARIALAALLVRIARTDGTYSPHEVSRIDRILASRFGLGPFEVVNLRQDAEILEEEAPDTVRFTRAIKEAVPHDDRAGVVEALWEIVLADGERDHEEDALMRLVAPMLGINDRDSALARQRVENRG</sequence>
<comment type="caution">
    <text evidence="2">The sequence shown here is derived from an EMBL/GenBank/DDBJ whole genome shotgun (WGS) entry which is preliminary data.</text>
</comment>
<dbReference type="SUPFAM" id="SSF158682">
    <property type="entry name" value="TerB-like"/>
    <property type="match status" value="1"/>
</dbReference>
<dbReference type="CDD" id="cd07313">
    <property type="entry name" value="terB_like_2"/>
    <property type="match status" value="1"/>
</dbReference>
<dbReference type="Gene3D" id="1.10.3680.10">
    <property type="entry name" value="TerB-like"/>
    <property type="match status" value="1"/>
</dbReference>
<dbReference type="Pfam" id="PF05099">
    <property type="entry name" value="TerB"/>
    <property type="match status" value="1"/>
</dbReference>
<feature type="domain" description="Co-chaperone DjlA N-terminal" evidence="1">
    <location>
        <begin position="23"/>
        <end position="140"/>
    </location>
</feature>
<dbReference type="AlphaFoldDB" id="A0A316GPW5"/>
<dbReference type="RefSeq" id="WP_109758748.1">
    <property type="nucleotide sequence ID" value="NZ_CP034588.1"/>
</dbReference>
<keyword evidence="3" id="KW-1185">Reference proteome</keyword>
<accession>A0A316GPW5</accession>
<reference evidence="2 3" key="1">
    <citation type="submission" date="2018-05" db="EMBL/GenBank/DDBJ databases">
        <title>Genomic Encyclopedia of Type Strains, Phase IV (KMG-IV): sequencing the most valuable type-strain genomes for metagenomic binning, comparative biology and taxonomic classification.</title>
        <authorList>
            <person name="Goeker M."/>
        </authorList>
    </citation>
    <scope>NUCLEOTIDE SEQUENCE [LARGE SCALE GENOMIC DNA]</scope>
    <source>
        <strain evidence="2 3">DSM 103371</strain>
    </source>
</reference>
<name>A0A316GPW5_9RHOB</name>
<dbReference type="OrthoDB" id="5402150at2"/>
<evidence type="ECO:0000313" key="2">
    <source>
        <dbReference type="EMBL" id="PWK56997.1"/>
    </source>
</evidence>
<dbReference type="KEGG" id="salo:EF888_09380"/>
<protein>
    <submittedName>
        <fullName evidence="2">Putative tellurite resistance protein B-like protein</fullName>
    </submittedName>
</protein>